<evidence type="ECO:0000313" key="1">
    <source>
        <dbReference type="EMBL" id="CAB4569985.1"/>
    </source>
</evidence>
<gene>
    <name evidence="1" type="ORF">UFOPK1740_00151</name>
</gene>
<sequence>MKKVSKFRSWLRSFYASDEELAAYELSEQAEIRGSTLIEEIDRGKPIQVTGVVKSATVRPNTQVPTYEVEVFDGSGSLTVIWQGRKHVTGVEPGTRIEVEGRITFLSGKPCLHNPVYKILSSEER</sequence>
<dbReference type="EMBL" id="CAEZTU010000004">
    <property type="protein sequence ID" value="CAB4569985.1"/>
    <property type="molecule type" value="Genomic_DNA"/>
</dbReference>
<reference evidence="1" key="1">
    <citation type="submission" date="2020-05" db="EMBL/GenBank/DDBJ databases">
        <authorList>
            <person name="Chiriac C."/>
            <person name="Salcher M."/>
            <person name="Ghai R."/>
            <person name="Kavagutti S V."/>
        </authorList>
    </citation>
    <scope>NUCLEOTIDE SEQUENCE</scope>
</reference>
<dbReference type="AlphaFoldDB" id="A0A6J6E458"/>
<protein>
    <submittedName>
        <fullName evidence="1">Unannotated protein</fullName>
    </submittedName>
</protein>
<accession>A0A6J6E458</accession>
<dbReference type="InterPro" id="IPR012340">
    <property type="entry name" value="NA-bd_OB-fold"/>
</dbReference>
<dbReference type="SUPFAM" id="SSF50249">
    <property type="entry name" value="Nucleic acid-binding proteins"/>
    <property type="match status" value="1"/>
</dbReference>
<name>A0A6J6E458_9ZZZZ</name>
<dbReference type="CDD" id="cd04488">
    <property type="entry name" value="RecG_wedge_OBF"/>
    <property type="match status" value="1"/>
</dbReference>
<proteinExistence type="predicted"/>
<organism evidence="1">
    <name type="scientific">freshwater metagenome</name>
    <dbReference type="NCBI Taxonomy" id="449393"/>
    <lineage>
        <taxon>unclassified sequences</taxon>
        <taxon>metagenomes</taxon>
        <taxon>ecological metagenomes</taxon>
    </lineage>
</organism>
<dbReference type="Gene3D" id="2.40.50.140">
    <property type="entry name" value="Nucleic acid-binding proteins"/>
    <property type="match status" value="1"/>
</dbReference>